<name>Q4UGT7_THEAN</name>
<dbReference type="AlphaFoldDB" id="Q4UGT7"/>
<comment type="catalytic activity">
    <reaction evidence="1">
        <text>ATP + H2O = ADP + phosphate + H(+)</text>
        <dbReference type="Rhea" id="RHEA:13065"/>
        <dbReference type="ChEBI" id="CHEBI:15377"/>
        <dbReference type="ChEBI" id="CHEBI:15378"/>
        <dbReference type="ChEBI" id="CHEBI:30616"/>
        <dbReference type="ChEBI" id="CHEBI:43474"/>
        <dbReference type="ChEBI" id="CHEBI:456216"/>
    </reaction>
</comment>
<accession>Q4UGT7</accession>
<dbReference type="InParanoid" id="Q4UGT7"/>
<dbReference type="eggNOG" id="KOG0676">
    <property type="taxonomic scope" value="Eukaryota"/>
</dbReference>
<dbReference type="PANTHER" id="PTHR11937">
    <property type="entry name" value="ACTIN"/>
    <property type="match status" value="1"/>
</dbReference>
<feature type="compositionally biased region" description="Polar residues" evidence="3">
    <location>
        <begin position="374"/>
        <end position="391"/>
    </location>
</feature>
<dbReference type="OMA" id="MKEESCY"/>
<sequence length="575" mass="64699">MDSSAYATLPRVVLENGSGYVKIGMAGNKKPPHVIPNCVGQPKKKASSHYTESHSSAIADQKDRSESHSTSESSSFISDSCYTLIEYFCNRPQINSLVCDPDRQRMVWDKYIGRSHLTKKDGIIFPGNYLSVIPESSSICLTEANLCPAQSRQLSAEIIFEDFGFPLACFLSSQTASSYFYQNYTPSRAKSDPVLYSYPDSTISTSRYSPINSHSGRKELDQRNSSKEMNLTGCLVVDCGFGSTHSVPFVNGIPIQNASLRTNSGGSQSMRSVNLEFNELVVQHMKEESCYVSLDFDLELKAAKRLIKLYGTHLLAHQYILPIYTSKSKTLMSKHFTNYRKTTPPLLNENNEDLIKALVSGEISDIKQLEPTNALSETNRVSNTHSSITHDATNDDDTDEVKDSLGEMNDINAEEYERDVDETQFVELFAERFSVPEIIFNPQDIKLNDCGIVELAYRSISLCPPIVQPLLASNIFICGGTTKFPGFIKRFYKDLRPMIPQEWDIRIYSTDDPMLASFYGARMWTNNDSMFLSNAITRSEYFENGASVIKIKEQPKRGNDFNLLKMEQNGFSYPR</sequence>
<evidence type="ECO:0000313" key="5">
    <source>
        <dbReference type="Proteomes" id="UP000001950"/>
    </source>
</evidence>
<dbReference type="InterPro" id="IPR043129">
    <property type="entry name" value="ATPase_NBD"/>
</dbReference>
<dbReference type="InterPro" id="IPR004000">
    <property type="entry name" value="Actin"/>
</dbReference>
<feature type="region of interest" description="Disordered" evidence="3">
    <location>
        <begin position="32"/>
        <end position="74"/>
    </location>
</feature>
<dbReference type="Proteomes" id="UP000001950">
    <property type="component" value="Chromosome 1"/>
</dbReference>
<feature type="region of interest" description="Disordered" evidence="3">
    <location>
        <begin position="374"/>
        <end position="401"/>
    </location>
</feature>
<dbReference type="eggNOG" id="KOG0680">
    <property type="taxonomic scope" value="Eukaryota"/>
</dbReference>
<dbReference type="Gene3D" id="3.30.420.40">
    <property type="match status" value="4"/>
</dbReference>
<evidence type="ECO:0000256" key="2">
    <source>
        <dbReference type="RuleBase" id="RU000487"/>
    </source>
</evidence>
<dbReference type="EMBL" id="CR940347">
    <property type="protein sequence ID" value="CAI73702.1"/>
    <property type="molecule type" value="Genomic_DNA"/>
</dbReference>
<proteinExistence type="inferred from homology"/>
<protein>
    <submittedName>
        <fullName evidence="4">Actin-related protein, putative</fullName>
    </submittedName>
</protein>
<gene>
    <name evidence="4" type="ORF">TA21095</name>
</gene>
<evidence type="ECO:0000256" key="1">
    <source>
        <dbReference type="ARBA" id="ARBA00049360"/>
    </source>
</evidence>
<evidence type="ECO:0000313" key="4">
    <source>
        <dbReference type="EMBL" id="CAI73702.1"/>
    </source>
</evidence>
<evidence type="ECO:0000256" key="3">
    <source>
        <dbReference type="SAM" id="MobiDB-lite"/>
    </source>
</evidence>
<dbReference type="Pfam" id="PF00022">
    <property type="entry name" value="Actin"/>
    <property type="match status" value="2"/>
</dbReference>
<dbReference type="RefSeq" id="XP_954379.1">
    <property type="nucleotide sequence ID" value="XM_949286.1"/>
</dbReference>
<dbReference type="STRING" id="5874.Q4UGT7"/>
<dbReference type="SUPFAM" id="SSF53067">
    <property type="entry name" value="Actin-like ATPase domain"/>
    <property type="match status" value="2"/>
</dbReference>
<feature type="compositionally biased region" description="Basic and acidic residues" evidence="3">
    <location>
        <begin position="60"/>
        <end position="69"/>
    </location>
</feature>
<dbReference type="SMART" id="SM00268">
    <property type="entry name" value="ACTIN"/>
    <property type="match status" value="1"/>
</dbReference>
<dbReference type="VEuPathDB" id="PiroplasmaDB:TA21095"/>
<comment type="similarity">
    <text evidence="2">Belongs to the actin family.</text>
</comment>
<dbReference type="KEGG" id="tan:TA21095"/>
<feature type="compositionally biased region" description="Polar residues" evidence="3">
    <location>
        <begin position="48"/>
        <end position="58"/>
    </location>
</feature>
<keyword evidence="5" id="KW-1185">Reference proteome</keyword>
<reference evidence="4 5" key="1">
    <citation type="journal article" date="2005" name="Science">
        <title>Genome of the host-cell transforming parasite Theileria annulata compared with T. parva.</title>
        <authorList>
            <person name="Pain A."/>
            <person name="Renauld H."/>
            <person name="Berriman M."/>
            <person name="Murphy L."/>
            <person name="Yeats C.A."/>
            <person name="Weir W."/>
            <person name="Kerhornou A."/>
            <person name="Aslett M."/>
            <person name="Bishop R."/>
            <person name="Bouchier C."/>
            <person name="Cochet M."/>
            <person name="Coulson R.M.R."/>
            <person name="Cronin A."/>
            <person name="de Villiers E.P."/>
            <person name="Fraser A."/>
            <person name="Fosker N."/>
            <person name="Gardner M."/>
            <person name="Goble A."/>
            <person name="Griffiths-Jones S."/>
            <person name="Harris D.E."/>
            <person name="Katzer F."/>
            <person name="Larke N."/>
            <person name="Lord A."/>
            <person name="Maser P."/>
            <person name="McKellar S."/>
            <person name="Mooney P."/>
            <person name="Morton F."/>
            <person name="Nene V."/>
            <person name="O'Neil S."/>
            <person name="Price C."/>
            <person name="Quail M.A."/>
            <person name="Rabbinowitsch E."/>
            <person name="Rawlings N.D."/>
            <person name="Rutter S."/>
            <person name="Saunders D."/>
            <person name="Seeger K."/>
            <person name="Shah T."/>
            <person name="Squares R."/>
            <person name="Squares S."/>
            <person name="Tivey A."/>
            <person name="Walker A.R."/>
            <person name="Woodward J."/>
            <person name="Dobbelaere D.A.E."/>
            <person name="Langsley G."/>
            <person name="Rajandream M.A."/>
            <person name="McKeever D."/>
            <person name="Shiels B."/>
            <person name="Tait A."/>
            <person name="Barrell B.G."/>
            <person name="Hall N."/>
        </authorList>
    </citation>
    <scope>NUCLEOTIDE SEQUENCE [LARGE SCALE GENOMIC DNA]</scope>
    <source>
        <strain evidence="5">Ankara</strain>
    </source>
</reference>
<dbReference type="Gene3D" id="3.90.640.10">
    <property type="entry name" value="Actin, Chain A, domain 4"/>
    <property type="match status" value="2"/>
</dbReference>
<dbReference type="GeneID" id="3864118"/>
<organism evidence="4 5">
    <name type="scientific">Theileria annulata</name>
    <dbReference type="NCBI Taxonomy" id="5874"/>
    <lineage>
        <taxon>Eukaryota</taxon>
        <taxon>Sar</taxon>
        <taxon>Alveolata</taxon>
        <taxon>Apicomplexa</taxon>
        <taxon>Aconoidasida</taxon>
        <taxon>Piroplasmida</taxon>
        <taxon>Theileriidae</taxon>
        <taxon>Theileria</taxon>
    </lineage>
</organism>
<dbReference type="OrthoDB" id="6220758at2759"/>